<feature type="transmembrane region" description="Helical" evidence="6">
    <location>
        <begin position="95"/>
        <end position="111"/>
    </location>
</feature>
<organism evidence="7 8">
    <name type="scientific">Acrasis kona</name>
    <dbReference type="NCBI Taxonomy" id="1008807"/>
    <lineage>
        <taxon>Eukaryota</taxon>
        <taxon>Discoba</taxon>
        <taxon>Heterolobosea</taxon>
        <taxon>Tetramitia</taxon>
        <taxon>Eutetramitia</taxon>
        <taxon>Acrasidae</taxon>
        <taxon>Acrasis</taxon>
    </lineage>
</organism>
<dbReference type="EMBL" id="JAOPGA020000682">
    <property type="protein sequence ID" value="KAL0480662.1"/>
    <property type="molecule type" value="Genomic_DNA"/>
</dbReference>
<keyword evidence="8" id="KW-1185">Reference proteome</keyword>
<evidence type="ECO:0000313" key="8">
    <source>
        <dbReference type="Proteomes" id="UP001431209"/>
    </source>
</evidence>
<proteinExistence type="predicted"/>
<evidence type="ECO:0000256" key="6">
    <source>
        <dbReference type="SAM" id="Phobius"/>
    </source>
</evidence>
<evidence type="ECO:0000256" key="5">
    <source>
        <dbReference type="SAM" id="MobiDB-lite"/>
    </source>
</evidence>
<feature type="region of interest" description="Disordered" evidence="5">
    <location>
        <begin position="1"/>
        <end position="21"/>
    </location>
</feature>
<evidence type="ECO:0000256" key="4">
    <source>
        <dbReference type="ARBA" id="ARBA00023136"/>
    </source>
</evidence>
<evidence type="ECO:0000256" key="3">
    <source>
        <dbReference type="ARBA" id="ARBA00022989"/>
    </source>
</evidence>
<evidence type="ECO:0000313" key="7">
    <source>
        <dbReference type="EMBL" id="KAL0480662.1"/>
    </source>
</evidence>
<gene>
    <name evidence="7" type="ORF">AKO1_006880</name>
</gene>
<feature type="compositionally biased region" description="Polar residues" evidence="5">
    <location>
        <begin position="1"/>
        <end position="10"/>
    </location>
</feature>
<comment type="subcellular location">
    <subcellularLocation>
        <location evidence="1">Membrane</location>
        <topology evidence="1">Multi-pass membrane protein</topology>
    </subcellularLocation>
</comment>
<keyword evidence="4 6" id="KW-0472">Membrane</keyword>
<dbReference type="Pfam" id="PF07264">
    <property type="entry name" value="EI24"/>
    <property type="match status" value="1"/>
</dbReference>
<keyword evidence="2 6" id="KW-0812">Transmembrane</keyword>
<evidence type="ECO:0000256" key="2">
    <source>
        <dbReference type="ARBA" id="ARBA00022692"/>
    </source>
</evidence>
<protein>
    <submittedName>
        <fullName evidence="7">Uncharacterized protein</fullName>
    </submittedName>
</protein>
<dbReference type="Proteomes" id="UP001431209">
    <property type="component" value="Unassembled WGS sequence"/>
</dbReference>
<sequence length="281" mass="32141">MNNNTTNDYSEQIDEPLRTEETWEEEPSSNYFLGAKIAVKGLIRNWKQETVTNSYKEYFYSIVWKVMVVLYVLVFIGAIILLPIVLILLLFEPGLIWQVCVMVPLWAFNICQRVRPMQNNTLFIEGLRPLDENTANDFSEKLEENVEIQRKSWGAAVIEGIQEGAYFSLISLCLLVISLLVPFIGSLISAVGETYLVAKCLGWRLVDVYMTGIRKMDDKQKKKFVKRHEKALLGFSLPFTLLCGTPLAGPVFLGYAQAAMADLYHDQIQNREYHIVDDNQV</sequence>
<name>A0AAW2YTC1_9EUKA</name>
<dbReference type="InterPro" id="IPR059112">
    <property type="entry name" value="CysZ/EI24"/>
</dbReference>
<evidence type="ECO:0000256" key="1">
    <source>
        <dbReference type="ARBA" id="ARBA00004141"/>
    </source>
</evidence>
<accession>A0AAW2YTC1</accession>
<comment type="caution">
    <text evidence="7">The sequence shown here is derived from an EMBL/GenBank/DDBJ whole genome shotgun (WGS) entry which is preliminary data.</text>
</comment>
<dbReference type="AlphaFoldDB" id="A0AAW2YTC1"/>
<reference evidence="7 8" key="1">
    <citation type="submission" date="2024-03" db="EMBL/GenBank/DDBJ databases">
        <title>The Acrasis kona genome and developmental transcriptomes reveal deep origins of eukaryotic multicellular pathways.</title>
        <authorList>
            <person name="Sheikh S."/>
            <person name="Fu C.-J."/>
            <person name="Brown M.W."/>
            <person name="Baldauf S.L."/>
        </authorList>
    </citation>
    <scope>NUCLEOTIDE SEQUENCE [LARGE SCALE GENOMIC DNA]</scope>
    <source>
        <strain evidence="7 8">ATCC MYA-3509</strain>
    </source>
</reference>
<keyword evidence="3 6" id="KW-1133">Transmembrane helix</keyword>
<feature type="transmembrane region" description="Helical" evidence="6">
    <location>
        <begin position="231"/>
        <end position="256"/>
    </location>
</feature>
<feature type="transmembrane region" description="Helical" evidence="6">
    <location>
        <begin position="166"/>
        <end position="188"/>
    </location>
</feature>
<feature type="transmembrane region" description="Helical" evidence="6">
    <location>
        <begin position="62"/>
        <end position="89"/>
    </location>
</feature>